<evidence type="ECO:0000313" key="2">
    <source>
        <dbReference type="EMBL" id="RXK41911.1"/>
    </source>
</evidence>
<organism evidence="2 3">
    <name type="scientific">Tremella mesenterica</name>
    <name type="common">Jelly fungus</name>
    <dbReference type="NCBI Taxonomy" id="5217"/>
    <lineage>
        <taxon>Eukaryota</taxon>
        <taxon>Fungi</taxon>
        <taxon>Dikarya</taxon>
        <taxon>Basidiomycota</taxon>
        <taxon>Agaricomycotina</taxon>
        <taxon>Tremellomycetes</taxon>
        <taxon>Tremellales</taxon>
        <taxon>Tremellaceae</taxon>
        <taxon>Tremella</taxon>
    </lineage>
</organism>
<protein>
    <submittedName>
        <fullName evidence="2">Uncharacterized protein</fullName>
    </submittedName>
</protein>
<comment type="caution">
    <text evidence="2">The sequence shown here is derived from an EMBL/GenBank/DDBJ whole genome shotgun (WGS) entry which is preliminary data.</text>
</comment>
<dbReference type="InParanoid" id="A0A4Q1BUU7"/>
<dbReference type="EMBL" id="SDIL01000004">
    <property type="protein sequence ID" value="RXK41911.1"/>
    <property type="molecule type" value="Genomic_DNA"/>
</dbReference>
<dbReference type="Proteomes" id="UP000289152">
    <property type="component" value="Unassembled WGS sequence"/>
</dbReference>
<reference evidence="2 3" key="1">
    <citation type="submission" date="2016-06" db="EMBL/GenBank/DDBJ databases">
        <title>Evolution of pathogenesis and genome organization in the Tremellales.</title>
        <authorList>
            <person name="Cuomo C."/>
            <person name="Litvintseva A."/>
            <person name="Heitman J."/>
            <person name="Chen Y."/>
            <person name="Sun S."/>
            <person name="Springer D."/>
            <person name="Dromer F."/>
            <person name="Young S."/>
            <person name="Zeng Q."/>
            <person name="Chapman S."/>
            <person name="Gujja S."/>
            <person name="Saif S."/>
            <person name="Birren B."/>
        </authorList>
    </citation>
    <scope>NUCLEOTIDE SEQUENCE [LARGE SCALE GENOMIC DNA]</scope>
    <source>
        <strain evidence="2 3">ATCC 28783</strain>
    </source>
</reference>
<feature type="region of interest" description="Disordered" evidence="1">
    <location>
        <begin position="355"/>
        <end position="389"/>
    </location>
</feature>
<feature type="region of interest" description="Disordered" evidence="1">
    <location>
        <begin position="186"/>
        <end position="216"/>
    </location>
</feature>
<gene>
    <name evidence="2" type="ORF">M231_00632</name>
</gene>
<feature type="compositionally biased region" description="Low complexity" evidence="1">
    <location>
        <begin position="187"/>
        <end position="199"/>
    </location>
</feature>
<feature type="compositionally biased region" description="Low complexity" evidence="1">
    <location>
        <begin position="21"/>
        <end position="35"/>
    </location>
</feature>
<name>A0A4Q1BUU7_TREME</name>
<sequence length="452" mass="50758">MSDISSNACTILLDSISTNYSSELHSSPSQSQSSQVEDFPDSSKIINPTSTPQINDQNQKQKQNRQSPSPLPFLDPNPNLIARNDWPRLLAAYHIALSKAQPRHQMFMGLGPGIEQPTIDSIISILSHPSRIQSYLSELGMTRRPGEGMAVRLIMSREKVKIDWDRIRYYIRMRSVIQFVDDTVDQSNSSISSTPNVSTDKLVDGTQDEGEEKEAGGNMVEDFERKNLEENKQGKVIVKEIIRQVSVPNPLKTFIQSLRELEPELTNTINKIRPHFPALDESVVPCVVATIVNGIGRSRVNKLIAREGRGTVLRHVATFVKQQKAMLIKMSEGLLEVVLEVRAVLSVLDDDSEVIQDGEQPEGMEEKEKEVNVDGSTENDEGEEGIGKDEEVKQHLELSIWQIKVRVHFDENADWEGCNADAKEVRRMKVNFITPEMMAPPRKSRQSPLGQA</sequence>
<feature type="region of interest" description="Disordered" evidence="1">
    <location>
        <begin position="21"/>
        <end position="77"/>
    </location>
</feature>
<keyword evidence="3" id="KW-1185">Reference proteome</keyword>
<proteinExistence type="predicted"/>
<evidence type="ECO:0000313" key="3">
    <source>
        <dbReference type="Proteomes" id="UP000289152"/>
    </source>
</evidence>
<evidence type="ECO:0000256" key="1">
    <source>
        <dbReference type="SAM" id="MobiDB-lite"/>
    </source>
</evidence>
<dbReference type="AlphaFoldDB" id="A0A4Q1BUU7"/>
<feature type="compositionally biased region" description="Low complexity" evidence="1">
    <location>
        <begin position="53"/>
        <end position="66"/>
    </location>
</feature>
<accession>A0A4Q1BUU7</accession>
<dbReference type="VEuPathDB" id="FungiDB:TREMEDRAFT_61819"/>